<proteinExistence type="predicted"/>
<evidence type="ECO:0000313" key="1">
    <source>
        <dbReference type="EMBL" id="CAG8765549.1"/>
    </source>
</evidence>
<organism evidence="1 2">
    <name type="scientific">Acaulospora colombiana</name>
    <dbReference type="NCBI Taxonomy" id="27376"/>
    <lineage>
        <taxon>Eukaryota</taxon>
        <taxon>Fungi</taxon>
        <taxon>Fungi incertae sedis</taxon>
        <taxon>Mucoromycota</taxon>
        <taxon>Glomeromycotina</taxon>
        <taxon>Glomeromycetes</taxon>
        <taxon>Diversisporales</taxon>
        <taxon>Acaulosporaceae</taxon>
        <taxon>Acaulospora</taxon>
    </lineage>
</organism>
<feature type="non-terminal residue" evidence="1">
    <location>
        <position position="197"/>
    </location>
</feature>
<protein>
    <submittedName>
        <fullName evidence="1">12862_t:CDS:1</fullName>
    </submittedName>
</protein>
<dbReference type="EMBL" id="CAJVPT010061577">
    <property type="protein sequence ID" value="CAG8765549.1"/>
    <property type="molecule type" value="Genomic_DNA"/>
</dbReference>
<gene>
    <name evidence="1" type="ORF">ACOLOM_LOCUS13431</name>
</gene>
<feature type="non-terminal residue" evidence="1">
    <location>
        <position position="1"/>
    </location>
</feature>
<accession>A0ACA9QV18</accession>
<sequence>STPLAHFGTKWHGSSREQRAGVLIHELSHASLGTGDHWVKTGLGQGKFIGTGEANRRKDDGEDVRFGVGYASGDTNDIMRHGGAALGDDFKHHVKLATNPNRNADSWLALSALGKADTIVETDKNRARQEKAIRRKAAAKRKADIRYMKARLAKRACAASEGKAASRSSDTKAKGASREATSSTKATKSKTDNTTKD</sequence>
<keyword evidence="2" id="KW-1185">Reference proteome</keyword>
<dbReference type="Proteomes" id="UP000789525">
    <property type="component" value="Unassembled WGS sequence"/>
</dbReference>
<evidence type="ECO:0000313" key="2">
    <source>
        <dbReference type="Proteomes" id="UP000789525"/>
    </source>
</evidence>
<reference evidence="1" key="1">
    <citation type="submission" date="2021-06" db="EMBL/GenBank/DDBJ databases">
        <authorList>
            <person name="Kallberg Y."/>
            <person name="Tangrot J."/>
            <person name="Rosling A."/>
        </authorList>
    </citation>
    <scope>NUCLEOTIDE SEQUENCE</scope>
    <source>
        <strain evidence="1">CL356</strain>
    </source>
</reference>
<comment type="caution">
    <text evidence="1">The sequence shown here is derived from an EMBL/GenBank/DDBJ whole genome shotgun (WGS) entry which is preliminary data.</text>
</comment>
<name>A0ACA9QV18_9GLOM</name>